<feature type="region of interest" description="Disordered" evidence="2">
    <location>
        <begin position="3013"/>
        <end position="3060"/>
    </location>
</feature>
<feature type="transmembrane region" description="Helical" evidence="3">
    <location>
        <begin position="1896"/>
        <end position="1918"/>
    </location>
</feature>
<dbReference type="InterPro" id="IPR005046">
    <property type="entry name" value="DUF285"/>
</dbReference>
<dbReference type="GeneID" id="5006590"/>
<evidence type="ECO:0000256" key="1">
    <source>
        <dbReference type="SAM" id="Coils"/>
    </source>
</evidence>
<feature type="compositionally biased region" description="Basic and acidic residues" evidence="2">
    <location>
        <begin position="3027"/>
        <end position="3041"/>
    </location>
</feature>
<evidence type="ECO:0000313" key="4">
    <source>
        <dbReference type="EMBL" id="ABP00849.1"/>
    </source>
</evidence>
<evidence type="ECO:0000313" key="5">
    <source>
        <dbReference type="Proteomes" id="UP000001568"/>
    </source>
</evidence>
<keyword evidence="3" id="KW-0472">Membrane</keyword>
<dbReference type="Gramene" id="ABP00849">
    <property type="protein sequence ID" value="ABP00849"/>
    <property type="gene ID" value="OSTLU_89715"/>
</dbReference>
<feature type="transmembrane region" description="Helical" evidence="3">
    <location>
        <begin position="2329"/>
        <end position="2347"/>
    </location>
</feature>
<feature type="coiled-coil region" evidence="1">
    <location>
        <begin position="2768"/>
        <end position="2828"/>
    </location>
</feature>
<feature type="coiled-coil region" evidence="1">
    <location>
        <begin position="2879"/>
        <end position="2924"/>
    </location>
</feature>
<accession>A4SB03</accession>
<dbReference type="RefSeq" id="XP_001422532.1">
    <property type="nucleotide sequence ID" value="XM_001422495.1"/>
</dbReference>
<reference evidence="4 5" key="1">
    <citation type="journal article" date="2007" name="Proc. Natl. Acad. Sci. U.S.A.">
        <title>The tiny eukaryote Ostreococcus provides genomic insights into the paradox of plankton speciation.</title>
        <authorList>
            <person name="Palenik B."/>
            <person name="Grimwood J."/>
            <person name="Aerts A."/>
            <person name="Rouze P."/>
            <person name="Salamov A."/>
            <person name="Putnam N."/>
            <person name="Dupont C."/>
            <person name="Jorgensen R."/>
            <person name="Derelle E."/>
            <person name="Rombauts S."/>
            <person name="Zhou K."/>
            <person name="Otillar R."/>
            <person name="Merchant S.S."/>
            <person name="Podell S."/>
            <person name="Gaasterland T."/>
            <person name="Napoli C."/>
            <person name="Gendler K."/>
            <person name="Manuell A."/>
            <person name="Tai V."/>
            <person name="Vallon O."/>
            <person name="Piganeau G."/>
            <person name="Jancek S."/>
            <person name="Heijde M."/>
            <person name="Jabbari K."/>
            <person name="Bowler C."/>
            <person name="Lohr M."/>
            <person name="Robbens S."/>
            <person name="Werner G."/>
            <person name="Dubchak I."/>
            <person name="Pazour G.J."/>
            <person name="Ren Q."/>
            <person name="Paulsen I."/>
            <person name="Delwiche C."/>
            <person name="Schmutz J."/>
            <person name="Rokhsar D."/>
            <person name="Van de Peer Y."/>
            <person name="Moreau H."/>
            <person name="Grigoriev I.V."/>
        </authorList>
    </citation>
    <scope>NUCLEOTIDE SEQUENCE [LARGE SCALE GENOMIC DNA]</scope>
    <source>
        <strain evidence="4 5">CCE9901</strain>
    </source>
</reference>
<dbReference type="EMBL" id="CP000600">
    <property type="protein sequence ID" value="ABP00849.1"/>
    <property type="molecule type" value="Genomic_DNA"/>
</dbReference>
<feature type="compositionally biased region" description="Acidic residues" evidence="2">
    <location>
        <begin position="2113"/>
        <end position="2125"/>
    </location>
</feature>
<name>A4SB03_OSTLU</name>
<feature type="compositionally biased region" description="Basic and acidic residues" evidence="2">
    <location>
        <begin position="3049"/>
        <end position="3060"/>
    </location>
</feature>
<gene>
    <name evidence="4" type="ORF">OSTLU_89715</name>
</gene>
<dbReference type="STRING" id="436017.A4SB03"/>
<dbReference type="Proteomes" id="UP000001568">
    <property type="component" value="Chromosome 20"/>
</dbReference>
<feature type="transmembrane region" description="Helical" evidence="3">
    <location>
        <begin position="1980"/>
        <end position="1998"/>
    </location>
</feature>
<dbReference type="KEGG" id="olu:OSTLU_89715"/>
<feature type="compositionally biased region" description="Basic and acidic residues" evidence="2">
    <location>
        <begin position="2126"/>
        <end position="2142"/>
    </location>
</feature>
<keyword evidence="1" id="KW-0175">Coiled coil</keyword>
<evidence type="ECO:0000256" key="2">
    <source>
        <dbReference type="SAM" id="MobiDB-lite"/>
    </source>
</evidence>
<feature type="compositionally biased region" description="Acidic residues" evidence="2">
    <location>
        <begin position="2157"/>
        <end position="2168"/>
    </location>
</feature>
<dbReference type="HOGENOM" id="CLU_227307_0_0_1"/>
<organism evidence="4 5">
    <name type="scientific">Ostreococcus lucimarinus (strain CCE9901)</name>
    <dbReference type="NCBI Taxonomy" id="436017"/>
    <lineage>
        <taxon>Eukaryota</taxon>
        <taxon>Viridiplantae</taxon>
        <taxon>Chlorophyta</taxon>
        <taxon>Mamiellophyceae</taxon>
        <taxon>Mamiellales</taxon>
        <taxon>Bathycoccaceae</taxon>
        <taxon>Ostreococcus</taxon>
    </lineage>
</organism>
<evidence type="ECO:0000256" key="3">
    <source>
        <dbReference type="SAM" id="Phobius"/>
    </source>
</evidence>
<dbReference type="Pfam" id="PF03382">
    <property type="entry name" value="DUF285"/>
    <property type="match status" value="11"/>
</dbReference>
<feature type="region of interest" description="Disordered" evidence="2">
    <location>
        <begin position="1637"/>
        <end position="1676"/>
    </location>
</feature>
<keyword evidence="3" id="KW-1133">Transmembrane helix</keyword>
<feature type="transmembrane region" description="Helical" evidence="3">
    <location>
        <begin position="2034"/>
        <end position="2055"/>
    </location>
</feature>
<keyword evidence="3" id="KW-0812">Transmembrane</keyword>
<feature type="region of interest" description="Disordered" evidence="2">
    <location>
        <begin position="2103"/>
        <end position="2182"/>
    </location>
</feature>
<proteinExistence type="predicted"/>
<feature type="compositionally biased region" description="Polar residues" evidence="2">
    <location>
        <begin position="2147"/>
        <end position="2156"/>
    </location>
</feature>
<feature type="transmembrane region" description="Helical" evidence="3">
    <location>
        <begin position="2255"/>
        <end position="2280"/>
    </location>
</feature>
<dbReference type="InterPro" id="IPR011889">
    <property type="entry name" value="Liste_lipo_26"/>
</dbReference>
<keyword evidence="5" id="KW-1185">Reference proteome</keyword>
<feature type="compositionally biased region" description="Pro residues" evidence="2">
    <location>
        <begin position="1652"/>
        <end position="1667"/>
    </location>
</feature>
<feature type="transmembrane region" description="Helical" evidence="3">
    <location>
        <begin position="2222"/>
        <end position="2243"/>
    </location>
</feature>
<dbReference type="NCBIfam" id="TIGR02167">
    <property type="entry name" value="Liste_lipo_26"/>
    <property type="match status" value="7"/>
</dbReference>
<protein>
    <recommendedName>
        <fullName evidence="6">Lipoprotein</fullName>
    </recommendedName>
</protein>
<evidence type="ECO:0008006" key="6">
    <source>
        <dbReference type="Google" id="ProtNLM"/>
    </source>
</evidence>
<sequence length="3060" mass="331371">MGLTLAVEGATSPFTSRGDLDNAIMACLADDETLATCRDSAATPVPIGSWDVAAIVDMSRLFDSGSVGRFVNVDIGLWDTSSVTDMNAMFKGQTNFNQDLSTWDTSSVTDMSGMFHDASSFNQNIPTSGVQWDTSQVEFFDTMFKNAVAFNQDISSWVVSAAANFNSMFSGATSFNQDITGWIGASGASADNMFSGATAWLNNYGPTTAGSTTTDGPASAWGKLCAANQRVVSNACQACPTGSVRAAGDNAKGVDTACACPANHYYVSGGGCLACASGLFRLAGDVAPGGHTACTYASPFTLKAELVNTIASSYCLGGAAAPTGASCTDGKGLGIANWDVSGVNDMAGLFQASSSSWTSTTFNADLSLWDTSSVVDMNNMFNGATSFNQDISSWDTSLVVNMNNMFNGATSFNQDISSWVTQSVTDMGAMFENAAAFDQPIPKSGSQWDTTLVKDMSNMFFGAAAFNQDLSTWVTQSVVDMSAMFQNAPLFNYSMVTSGSVWDTSSVTNMDNMFKDAVAFNQDISSWVVSAVANFNSMFSGARSFNQDITRWNSASDASADNMFSGAVAWITDYGPMTAGSVDGPASAWGKICAANQRIVSNACQACPTGSVRAAGDNAKGEDTACACPANHYYVSGDGCLACASGLFRLAGDVAPGGDTACTYASPFTLKAELVNTIASSYCLGAAAAPSGASCTDGKGLGIANWDVSGVNDMAGLFQASSSSWTSTTFNADLSLWNTSSVVNMNNMFNGATSFNQDISSWNTALVTDMNNMFNGATSFNQDISSWNTSLVVNMNNMFNGATSFNQDIRSWVTSSVTDMGAMFENAAAFDQPIPKSGSQWDTTLVKDMSNMFFGAAAFNRDLSTWVTQSVTDMGAMFQNAPLFNYGMVTSGSVWDTSSVANFNSMFSGATSFNQDISSWNTALVTDMDNMFKDAVAFNQDISSWVVSAAANFNSMFSGATSFNQDITGWIGASGASADNMFSGATAWLNNYGPTTAGSTTTDGPASAWGKLCAANQRVVSNACQACPTGSVRAAGDNAKGVDTACACPANHYYVSGGGCLACASGLFRLAGDVAPGGDTACTYASPFTLKAELVNTIASSYCLGGAAAPTGASCTDGKGLGIANWDVSGVNDMAGLFQASSSSWTSTTFNADLSLWDTSSVVDMSNMFNGQMAFNQPIPTSGSQWNTALVTDMNNMFNGATRFNQDISSWDTSLVVNMNNMFNGATSFNQDISSWVTQSVTDMGAMFENAAAFDQPIPKSGSQWDTTLVKDMSNMFFGAAAFNQDLSTWVTQSVVDMSAMFQNAPLFNYSMVTSGSVWDTALVTDMNNMFNGATRFNQDISSWDTSSVVNMNNMFNGATSFNQNISSWNTALVTDMGAMFQSAVAFNQPIPKSGSQWDTSLVTNMNNMFGGATAFNQDIGSWVVSAVANFDSMFSGATSFNKNITGWIGAGGASANNMFSGATAWIARYEHTSNPGNSFHGPASAWTGPVPFANLAALQTAVTNCLNSAPSGACTCSPSVDCGAALYEPITNWDTSLVADMNALFQSATLFNANIGSWNTEQVTRMDNMFSGAAAFNQPIGSWNVTAVTDASHMFQGATAFVHDITGWVLSQTPQANVTSMFVNAIAWINERDRIDGSASLDGPPSAWYTPAPPPPPSPPPPPPPTCGNGVYDAAGTNPDGTLGETCEPYGNSIDNTVLVQGCDPATCAPFENWQCNDPSTIGTPDYNCTCNNPAGTYALPDVNFCARVKCVYADRCLSEGRGCAPGAGGNACDRCYTAQDIVDLGLEASLAKAGYYKTGQTCTECPGTSAGQLFAAATLVVVLAFFGFKASQVMGPQATNNLKKIIESLQFFSLSLSMDIKWPGPVLNLGKYLEAFTFSVDFLRPECVATGLNWLNIFLASVFVVPALIFFIIVFNNFRSRRRFERTVRSIHCERRDGGAMVYWIERPGRLWGIRRTFESKGGDKIVKELQRQYRFRASLRSFGVLSMTVLYLPIVRMCLQAFDCLEIDGIESTRLEHDIDIDCESTSHVTIQAAAAVMLAIVGIGMPIYVISQVRKLSNTGKLDDPQTIDAYGPFYDIYRREDLTYSHKLEIARLRQTTVRSRSIPRGSDDEDDREETTFDTETERVADEIENDIRQDIEEPNEGTSLETTDGPTDDVEQGEDFNPELGKKKVFGKGRKSKDGRLAQVLSMSKSMLQRTPSAQARERVKKMSWKDRFSVYYLSVELCQKSGVILMTSPFISASPLSGWGLVFIHWFLGIFVYICQPWRIITLSFFGFKVSNCLNKVETMAAFLQGVTPALAMIWPVKRDADGIVQESFTLEMMTGLMTAIITGLLAIRIIVFVGERVAVKRAKMDIDKEPEACIEIVRERLVEMAKKRAVVSLFAFKADFDITRRKARARIEITRQAMLTRIDTLKSEMASTEGQGIDYTEQITALYEVANQMAHIVNTVVPMPPPVGPAVEERIDALEAQLSKLSVAEDERYVAARQESEPSPNAAAMHIIFKVHIVDCIVAQVNEQLEVYASAELVSDLAVLGRRHAELLSEQSAITSQFGDSELRATSDELSSSAVPLLEANERDDFEKVSSTLHHCASVIDAHAQWCMTQSELFSGLKREHPTFLPDEPPLTTECFESCIKDLKTHEKQMELVRTQCISDWLPMFKHFGCVKYLRGFAEQIRNQLSLNLNGEITPEEAKVVYDDTVAFMDGFASWCADLCGIIETSDVFNEFQPIASAMMKSLKVIQIDAKKQSMLAQKVLSAVDYALAQKSTAEAVRNNLQQALRDLTSKMEEHLAVQMDEMKNEKIALERAYEEEKVQTEEDINVLEKTFAERKATMEREFALQRDIVERLLVMKQEEKAAVAPSLNPFRRVRFEYENELASANKECLRISRALEREENVKNMQCENLLRAMQQTERQLRAQIKIHDSLMAKMEADVLDHLKKQGNVAQKRTAHDIAANKAVLASRKAIYKQQRIAAQLYVSVERETTRAQVGLTRTKLAVAKRKGLLVRTTSRLTGKSLRSKSRKKAHDENETVKDDQQEKEVEDQTAVDEKSNVTETKT</sequence>